<dbReference type="AlphaFoldDB" id="A0A0P0Y1S2"/>
<protein>
    <submittedName>
        <fullName evidence="2">Os03g0436100 protein</fullName>
    </submittedName>
    <submittedName>
        <fullName evidence="3">Os11g0373711 protein</fullName>
    </submittedName>
</protein>
<evidence type="ECO:0000256" key="1">
    <source>
        <dbReference type="SAM" id="MobiDB-lite"/>
    </source>
</evidence>
<evidence type="ECO:0000313" key="2">
    <source>
        <dbReference type="EMBL" id="BAS84842.1"/>
    </source>
</evidence>
<reference evidence="3" key="4">
    <citation type="submission" date="2015-10" db="EMBL/GenBank/DDBJ databases">
        <authorList>
            <person name="Sakai H."/>
            <person name="Kawahara Y."/>
            <person name="Matsumoto T."/>
            <person name="Buell C.R."/>
            <person name="Itoh T."/>
        </authorList>
    </citation>
    <scope>NUCLEOTIDE SEQUENCE</scope>
</reference>
<dbReference type="SMR" id="A0A0P0Y1S2"/>
<reference evidence="3" key="2">
    <citation type="journal article" date="2013" name="Plant Cell Physiol.">
        <title>Rice Annotation Project Database (RAP-DB): an integrative and interactive database for rice genomics.</title>
        <authorList>
            <person name="Sakai H."/>
            <person name="Lee S.S."/>
            <person name="Tanaka T."/>
            <person name="Numa H."/>
            <person name="Kim J."/>
            <person name="Kawahara Y."/>
            <person name="Wakimoto H."/>
            <person name="Yang C.C."/>
            <person name="Iwamoto M."/>
            <person name="Abe T."/>
            <person name="Yamada Y."/>
            <person name="Muto A."/>
            <person name="Inokuchi H."/>
            <person name="Ikemura T."/>
            <person name="Matsumoto T."/>
            <person name="Sasaki T."/>
            <person name="Itoh T."/>
        </authorList>
    </citation>
    <scope>NUCLEOTIDE SEQUENCE</scope>
</reference>
<sequence>NLQSLASPRRSRRCAPPPSFRGRRHRSSRGHRPCAPIPAVDSAPAVLSPSSSRRRQRRRLRLPSVPATVASAPFGPSDGSQSTLQVLSWLLKISAAVAQAAAALLRGLSGGCCWLPSSIPYCSHPTRLISFICRCV</sequence>
<evidence type="ECO:0000313" key="4">
    <source>
        <dbReference type="Proteomes" id="UP000059680"/>
    </source>
</evidence>
<proteinExistence type="predicted"/>
<feature type="compositionally biased region" description="Basic residues" evidence="1">
    <location>
        <begin position="52"/>
        <end position="61"/>
    </location>
</feature>
<feature type="non-terminal residue" evidence="3">
    <location>
        <position position="1"/>
    </location>
</feature>
<organism evidence="3 4">
    <name type="scientific">Oryza sativa subsp. japonica</name>
    <name type="common">Rice</name>
    <dbReference type="NCBI Taxonomy" id="39947"/>
    <lineage>
        <taxon>Eukaryota</taxon>
        <taxon>Viridiplantae</taxon>
        <taxon>Streptophyta</taxon>
        <taxon>Embryophyta</taxon>
        <taxon>Tracheophyta</taxon>
        <taxon>Spermatophyta</taxon>
        <taxon>Magnoliopsida</taxon>
        <taxon>Liliopsida</taxon>
        <taxon>Poales</taxon>
        <taxon>Poaceae</taxon>
        <taxon>BOP clade</taxon>
        <taxon>Oryzoideae</taxon>
        <taxon>Oryzeae</taxon>
        <taxon>Oryzinae</taxon>
        <taxon>Oryza</taxon>
        <taxon>Oryza sativa</taxon>
    </lineage>
</organism>
<feature type="compositionally biased region" description="Basic residues" evidence="1">
    <location>
        <begin position="21"/>
        <end position="32"/>
    </location>
</feature>
<dbReference type="Proteomes" id="UP000059680">
    <property type="component" value="Chromosome 11"/>
</dbReference>
<keyword evidence="4" id="KW-1185">Reference proteome</keyword>
<dbReference type="Proteomes" id="UP000059680">
    <property type="component" value="Chromosome 3"/>
</dbReference>
<dbReference type="InParanoid" id="A0A0P0Y1S2"/>
<gene>
    <name evidence="2" type="ordered locus">Os03g0436100</name>
    <name evidence="3" type="ordered locus">Os11g0373711</name>
    <name evidence="2" type="ORF">OSNPB_030436100</name>
    <name evidence="3" type="ORF">OSNPB_110373711</name>
</gene>
<dbReference type="Gramene" id="Os03t0436100-01">
    <property type="protein sequence ID" value="Os03t0436100-01"/>
    <property type="gene ID" value="Os03g0436100"/>
</dbReference>
<name>A0A0P0Y1S2_ORYSJ</name>
<reference evidence="3 4" key="3">
    <citation type="journal article" date="2013" name="Rice">
        <title>Improvement of the Oryza sativa Nipponbare reference genome using next generation sequence and optical map data.</title>
        <authorList>
            <person name="Kawahara Y."/>
            <person name="de la Bastide M."/>
            <person name="Hamilton J.P."/>
            <person name="Kanamori H."/>
            <person name="McCombie W.R."/>
            <person name="Ouyang S."/>
            <person name="Schwartz D.C."/>
            <person name="Tanaka T."/>
            <person name="Wu J."/>
            <person name="Zhou S."/>
            <person name="Childs K.L."/>
            <person name="Davidson R.M."/>
            <person name="Lin H."/>
            <person name="Quesada-Ocampo L."/>
            <person name="Vaillancourt B."/>
            <person name="Sakai H."/>
            <person name="Lee S.S."/>
            <person name="Kim J."/>
            <person name="Numa H."/>
            <person name="Itoh T."/>
            <person name="Buell C.R."/>
            <person name="Matsumoto T."/>
        </authorList>
    </citation>
    <scope>NUCLEOTIDE SEQUENCE [LARGE SCALE GENOMIC DNA]</scope>
    <source>
        <strain evidence="4">cv. Nipponbare</strain>
    </source>
</reference>
<feature type="region of interest" description="Disordered" evidence="1">
    <location>
        <begin position="1"/>
        <end position="80"/>
    </location>
</feature>
<dbReference type="Gramene" id="Os11t0373711-01">
    <property type="protein sequence ID" value="Os11t0373711-01"/>
    <property type="gene ID" value="Os11g0373711"/>
</dbReference>
<dbReference type="EMBL" id="AP014967">
    <property type="protein sequence ID" value="BAT13753.1"/>
    <property type="molecule type" value="Genomic_DNA"/>
</dbReference>
<reference evidence="4" key="1">
    <citation type="journal article" date="2005" name="Nature">
        <title>The map-based sequence of the rice genome.</title>
        <authorList>
            <consortium name="International rice genome sequencing project (IRGSP)"/>
            <person name="Matsumoto T."/>
            <person name="Wu J."/>
            <person name="Kanamori H."/>
            <person name="Katayose Y."/>
            <person name="Fujisawa M."/>
            <person name="Namiki N."/>
            <person name="Mizuno H."/>
            <person name="Yamamoto K."/>
            <person name="Antonio B.A."/>
            <person name="Baba T."/>
            <person name="Sakata K."/>
            <person name="Nagamura Y."/>
            <person name="Aoki H."/>
            <person name="Arikawa K."/>
            <person name="Arita K."/>
            <person name="Bito T."/>
            <person name="Chiden Y."/>
            <person name="Fujitsuka N."/>
            <person name="Fukunaka R."/>
            <person name="Hamada M."/>
            <person name="Harada C."/>
            <person name="Hayashi A."/>
            <person name="Hijishita S."/>
            <person name="Honda M."/>
            <person name="Hosokawa S."/>
            <person name="Ichikawa Y."/>
            <person name="Idonuma A."/>
            <person name="Iijima M."/>
            <person name="Ikeda M."/>
            <person name="Ikeno M."/>
            <person name="Ito K."/>
            <person name="Ito S."/>
            <person name="Ito T."/>
            <person name="Ito Y."/>
            <person name="Ito Y."/>
            <person name="Iwabuchi A."/>
            <person name="Kamiya K."/>
            <person name="Karasawa W."/>
            <person name="Kurita K."/>
            <person name="Katagiri S."/>
            <person name="Kikuta A."/>
            <person name="Kobayashi H."/>
            <person name="Kobayashi N."/>
            <person name="Machita K."/>
            <person name="Maehara T."/>
            <person name="Masukawa M."/>
            <person name="Mizubayashi T."/>
            <person name="Mukai Y."/>
            <person name="Nagasaki H."/>
            <person name="Nagata Y."/>
            <person name="Naito S."/>
            <person name="Nakashima M."/>
            <person name="Nakama Y."/>
            <person name="Nakamichi Y."/>
            <person name="Nakamura M."/>
            <person name="Meguro A."/>
            <person name="Negishi M."/>
            <person name="Ohta I."/>
            <person name="Ohta T."/>
            <person name="Okamoto M."/>
            <person name="Ono N."/>
            <person name="Saji S."/>
            <person name="Sakaguchi M."/>
            <person name="Sakai K."/>
            <person name="Shibata M."/>
            <person name="Shimokawa T."/>
            <person name="Song J."/>
            <person name="Takazaki Y."/>
            <person name="Terasawa K."/>
            <person name="Tsugane M."/>
            <person name="Tsuji K."/>
            <person name="Ueda S."/>
            <person name="Waki K."/>
            <person name="Yamagata H."/>
            <person name="Yamamoto M."/>
            <person name="Yamamoto S."/>
            <person name="Yamane H."/>
            <person name="Yoshiki S."/>
            <person name="Yoshihara R."/>
            <person name="Yukawa K."/>
            <person name="Zhong H."/>
            <person name="Yano M."/>
            <person name="Yuan Q."/>
            <person name="Ouyang S."/>
            <person name="Liu J."/>
            <person name="Jones K.M."/>
            <person name="Gansberger K."/>
            <person name="Moffat K."/>
            <person name="Hill J."/>
            <person name="Bera J."/>
            <person name="Fadrosh D."/>
            <person name="Jin S."/>
            <person name="Johri S."/>
            <person name="Kim M."/>
            <person name="Overton L."/>
            <person name="Reardon M."/>
            <person name="Tsitrin T."/>
            <person name="Vuong H."/>
            <person name="Weaver B."/>
            <person name="Ciecko A."/>
            <person name="Tallon L."/>
            <person name="Jackson J."/>
            <person name="Pai G."/>
            <person name="Aken S.V."/>
            <person name="Utterback T."/>
            <person name="Reidmuller S."/>
            <person name="Feldblyum T."/>
            <person name="Hsiao J."/>
            <person name="Zismann V."/>
            <person name="Iobst S."/>
            <person name="de Vazeille A.R."/>
            <person name="Buell C.R."/>
            <person name="Ying K."/>
            <person name="Li Y."/>
            <person name="Lu T."/>
            <person name="Huang Y."/>
            <person name="Zhao Q."/>
            <person name="Feng Q."/>
            <person name="Zhang L."/>
            <person name="Zhu J."/>
            <person name="Weng Q."/>
            <person name="Mu J."/>
            <person name="Lu Y."/>
            <person name="Fan D."/>
            <person name="Liu Y."/>
            <person name="Guan J."/>
            <person name="Zhang Y."/>
            <person name="Yu S."/>
            <person name="Liu X."/>
            <person name="Zhang Y."/>
            <person name="Hong G."/>
            <person name="Han B."/>
            <person name="Choisne N."/>
            <person name="Demange N."/>
            <person name="Orjeda G."/>
            <person name="Samain S."/>
            <person name="Cattolico L."/>
            <person name="Pelletier E."/>
            <person name="Couloux A."/>
            <person name="Segurens B."/>
            <person name="Wincker P."/>
            <person name="D'Hont A."/>
            <person name="Scarpelli C."/>
            <person name="Weissenbach J."/>
            <person name="Salanoubat M."/>
            <person name="Quetier F."/>
            <person name="Yu Y."/>
            <person name="Kim H.R."/>
            <person name="Rambo T."/>
            <person name="Currie J."/>
            <person name="Collura K."/>
            <person name="Luo M."/>
            <person name="Yang T."/>
            <person name="Ammiraju J.S.S."/>
            <person name="Engler F."/>
            <person name="Soderlund C."/>
            <person name="Wing R.A."/>
            <person name="Palmer L.E."/>
            <person name="de la Bastide M."/>
            <person name="Spiegel L."/>
            <person name="Nascimento L."/>
            <person name="Zutavern T."/>
            <person name="O'Shaughnessy A."/>
            <person name="Dike S."/>
            <person name="Dedhia N."/>
            <person name="Preston R."/>
            <person name="Balija V."/>
            <person name="McCombie W.R."/>
            <person name="Chow T."/>
            <person name="Chen H."/>
            <person name="Chung M."/>
            <person name="Chen C."/>
            <person name="Shaw J."/>
            <person name="Wu H."/>
            <person name="Hsiao K."/>
            <person name="Chao Y."/>
            <person name="Chu M."/>
            <person name="Cheng C."/>
            <person name="Hour A."/>
            <person name="Lee P."/>
            <person name="Lin S."/>
            <person name="Lin Y."/>
            <person name="Liou J."/>
            <person name="Liu S."/>
            <person name="Hsing Y."/>
            <person name="Raghuvanshi S."/>
            <person name="Mohanty A."/>
            <person name="Bharti A.K."/>
            <person name="Gaur A."/>
            <person name="Gupta V."/>
            <person name="Kumar D."/>
            <person name="Ravi V."/>
            <person name="Vij S."/>
            <person name="Kapur A."/>
            <person name="Khurana P."/>
            <person name="Khurana P."/>
            <person name="Khurana J.P."/>
            <person name="Tyagi A.K."/>
            <person name="Gaikwad K."/>
            <person name="Singh A."/>
            <person name="Dalal V."/>
            <person name="Srivastava S."/>
            <person name="Dixit A."/>
            <person name="Pal A.K."/>
            <person name="Ghazi I.A."/>
            <person name="Yadav M."/>
            <person name="Pandit A."/>
            <person name="Bhargava A."/>
            <person name="Sureshbabu K."/>
            <person name="Batra K."/>
            <person name="Sharma T.R."/>
            <person name="Mohapatra T."/>
            <person name="Singh N.K."/>
            <person name="Messing J."/>
            <person name="Nelson A.B."/>
            <person name="Fuks G."/>
            <person name="Kavchok S."/>
            <person name="Keizer G."/>
            <person name="Linton E."/>
            <person name="Llaca V."/>
            <person name="Song R."/>
            <person name="Tanyolac B."/>
            <person name="Young S."/>
            <person name="Ho-Il K."/>
            <person name="Hahn J.H."/>
            <person name="Sangsakoo G."/>
            <person name="Vanavichit A."/>
            <person name="de Mattos Luiz.A.T."/>
            <person name="Zimmer P.D."/>
            <person name="Malone G."/>
            <person name="Dellagostin O."/>
            <person name="de Oliveira A.C."/>
            <person name="Bevan M."/>
            <person name="Bancroft I."/>
            <person name="Minx P."/>
            <person name="Cordum H."/>
            <person name="Wilson R."/>
            <person name="Cheng Z."/>
            <person name="Jin W."/>
            <person name="Jiang J."/>
            <person name="Leong S.A."/>
            <person name="Iwama H."/>
            <person name="Gojobori T."/>
            <person name="Itoh T."/>
            <person name="Niimura Y."/>
            <person name="Fujii Y."/>
            <person name="Habara T."/>
            <person name="Sakai H."/>
            <person name="Sato Y."/>
            <person name="Wilson G."/>
            <person name="Kumar K."/>
            <person name="McCouch S."/>
            <person name="Juretic N."/>
            <person name="Hoen D."/>
            <person name="Wright S."/>
            <person name="Bruskiewich R."/>
            <person name="Bureau T."/>
            <person name="Miyao A."/>
            <person name="Hirochika H."/>
            <person name="Nishikawa T."/>
            <person name="Kadowaki K."/>
            <person name="Sugiura M."/>
            <person name="Burr B."/>
            <person name="Sasaki T."/>
        </authorList>
    </citation>
    <scope>NUCLEOTIDE SEQUENCE [LARGE SCALE GENOMIC DNA]</scope>
    <source>
        <strain evidence="4">cv. Nipponbare</strain>
    </source>
</reference>
<accession>A0A0P0Y1S2</accession>
<evidence type="ECO:0000313" key="3">
    <source>
        <dbReference type="EMBL" id="BAT13753.1"/>
    </source>
</evidence>
<dbReference type="PaxDb" id="39947-A0A0P0Y1S2"/>
<dbReference type="EMBL" id="AP014959">
    <property type="protein sequence ID" value="BAS84842.1"/>
    <property type="molecule type" value="Genomic_DNA"/>
</dbReference>